<sequence>MMLRQTEFKQSHPTNTSSSCCDMIHSGRKAIQQTQANLVPCLINVVRCSPQYHTDPSHGRPHRAPPKLRMPTPFVSAVKEAQDPDEALSLFHEYQQTMGFKHDYTSYSALIYKLARFRDFEAVETVLDHVHDRNVRCGEKLFIVLIQHYGKADLVEKAIELFHRIPTFNCVRTLQSLNALLNVLVDGLLFSEANDLFYRSFKMCFRPNSISFNIIIKGWLRKGDWEEASKVFDEMLERNVQPSVVTYNSLIGYLCKKGELDKSKDLIEDMIEKGKPPNAVTYALMMEGLCSIGKYKEAKKMMFDMEYRGCKPKLVNFGILMTDLGRRGKIEEAKLLLSEMKKRRFKPDVVTYNILINYLCKEGKAVDAYKILTEMQIEGCEPNAATYRIMVDGLCRVGDFKRGLKILNAMLTSQHCPRFESFHCLIMGLVKCGNLEGACFVLEEMEKRKMHFGLEGWEALVVEACDRNSGVGGLVTELISTV</sequence>
<dbReference type="AlphaFoldDB" id="A0AA88CN94"/>
<evidence type="ECO:0000256" key="3">
    <source>
        <dbReference type="PROSITE-ProRule" id="PRU00708"/>
    </source>
</evidence>
<dbReference type="Proteomes" id="UP001187192">
    <property type="component" value="Unassembled WGS sequence"/>
</dbReference>
<evidence type="ECO:0000256" key="2">
    <source>
        <dbReference type="ARBA" id="ARBA00022737"/>
    </source>
</evidence>
<feature type="repeat" description="PPR" evidence="3">
    <location>
        <begin position="348"/>
        <end position="382"/>
    </location>
</feature>
<dbReference type="Gramene" id="FCD_00002378-RA">
    <property type="protein sequence ID" value="FCD_00002378-RA:cds"/>
    <property type="gene ID" value="FCD_00002378"/>
</dbReference>
<dbReference type="EMBL" id="BTGU01000001">
    <property type="protein sequence ID" value="GMN24370.1"/>
    <property type="molecule type" value="Genomic_DNA"/>
</dbReference>
<feature type="repeat" description="PPR" evidence="3">
    <location>
        <begin position="208"/>
        <end position="242"/>
    </location>
</feature>
<evidence type="ECO:0008006" key="6">
    <source>
        <dbReference type="Google" id="ProtNLM"/>
    </source>
</evidence>
<gene>
    <name evidence="4" type="ORF">TIFTF001_000526</name>
</gene>
<protein>
    <recommendedName>
        <fullName evidence="6">Pentatricopeptide repeat-containing protein</fullName>
    </recommendedName>
</protein>
<dbReference type="InterPro" id="IPR050667">
    <property type="entry name" value="PPR-containing_protein"/>
</dbReference>
<proteinExistence type="inferred from homology"/>
<dbReference type="PANTHER" id="PTHR47939">
    <property type="entry name" value="MEMBRANE-ASSOCIATED SALT-INDUCIBLE PROTEIN-LIKE"/>
    <property type="match status" value="1"/>
</dbReference>
<dbReference type="SUPFAM" id="SSF81901">
    <property type="entry name" value="HCP-like"/>
    <property type="match status" value="1"/>
</dbReference>
<dbReference type="InterPro" id="IPR011990">
    <property type="entry name" value="TPR-like_helical_dom_sf"/>
</dbReference>
<dbReference type="PANTHER" id="PTHR47939:SF13">
    <property type="entry name" value="OS03G0201400 PROTEIN"/>
    <property type="match status" value="1"/>
</dbReference>
<evidence type="ECO:0000313" key="5">
    <source>
        <dbReference type="Proteomes" id="UP001187192"/>
    </source>
</evidence>
<dbReference type="PROSITE" id="PS51257">
    <property type="entry name" value="PROKAR_LIPOPROTEIN"/>
    <property type="match status" value="1"/>
</dbReference>
<dbReference type="Pfam" id="PF12854">
    <property type="entry name" value="PPR_1"/>
    <property type="match status" value="1"/>
</dbReference>
<evidence type="ECO:0000256" key="1">
    <source>
        <dbReference type="ARBA" id="ARBA00007626"/>
    </source>
</evidence>
<dbReference type="Gene3D" id="1.25.40.10">
    <property type="entry name" value="Tetratricopeptide repeat domain"/>
    <property type="match status" value="4"/>
</dbReference>
<comment type="caution">
    <text evidence="4">The sequence shown here is derived from an EMBL/GenBank/DDBJ whole genome shotgun (WGS) entry which is preliminary data.</text>
</comment>
<dbReference type="PROSITE" id="PS51375">
    <property type="entry name" value="PPR"/>
    <property type="match status" value="6"/>
</dbReference>
<dbReference type="InterPro" id="IPR002885">
    <property type="entry name" value="PPR_rpt"/>
</dbReference>
<dbReference type="NCBIfam" id="TIGR00756">
    <property type="entry name" value="PPR"/>
    <property type="match status" value="7"/>
</dbReference>
<dbReference type="Pfam" id="PF13041">
    <property type="entry name" value="PPR_2"/>
    <property type="match status" value="2"/>
</dbReference>
<feature type="repeat" description="PPR" evidence="3">
    <location>
        <begin position="278"/>
        <end position="312"/>
    </location>
</feature>
<keyword evidence="5" id="KW-1185">Reference proteome</keyword>
<feature type="repeat" description="PPR" evidence="3">
    <location>
        <begin position="243"/>
        <end position="277"/>
    </location>
</feature>
<feature type="repeat" description="PPR" evidence="3">
    <location>
        <begin position="313"/>
        <end position="347"/>
    </location>
</feature>
<name>A0AA88CN94_FICCA</name>
<accession>A0AA88CN94</accession>
<feature type="repeat" description="PPR" evidence="3">
    <location>
        <begin position="383"/>
        <end position="417"/>
    </location>
</feature>
<dbReference type="Pfam" id="PF01535">
    <property type="entry name" value="PPR"/>
    <property type="match status" value="3"/>
</dbReference>
<reference evidence="4" key="1">
    <citation type="submission" date="2023-07" db="EMBL/GenBank/DDBJ databases">
        <title>draft genome sequence of fig (Ficus carica).</title>
        <authorList>
            <person name="Takahashi T."/>
            <person name="Nishimura K."/>
        </authorList>
    </citation>
    <scope>NUCLEOTIDE SEQUENCE</scope>
</reference>
<organism evidence="4 5">
    <name type="scientific">Ficus carica</name>
    <name type="common">Common fig</name>
    <dbReference type="NCBI Taxonomy" id="3494"/>
    <lineage>
        <taxon>Eukaryota</taxon>
        <taxon>Viridiplantae</taxon>
        <taxon>Streptophyta</taxon>
        <taxon>Embryophyta</taxon>
        <taxon>Tracheophyta</taxon>
        <taxon>Spermatophyta</taxon>
        <taxon>Magnoliopsida</taxon>
        <taxon>eudicotyledons</taxon>
        <taxon>Gunneridae</taxon>
        <taxon>Pentapetalae</taxon>
        <taxon>rosids</taxon>
        <taxon>fabids</taxon>
        <taxon>Rosales</taxon>
        <taxon>Moraceae</taxon>
        <taxon>Ficeae</taxon>
        <taxon>Ficus</taxon>
    </lineage>
</organism>
<evidence type="ECO:0000313" key="4">
    <source>
        <dbReference type="EMBL" id="GMN24370.1"/>
    </source>
</evidence>
<comment type="similarity">
    <text evidence="1">Belongs to the PPR family. P subfamily.</text>
</comment>
<keyword evidence="2" id="KW-0677">Repeat</keyword>